<evidence type="ECO:0000256" key="6">
    <source>
        <dbReference type="ARBA" id="ARBA00037948"/>
    </source>
</evidence>
<evidence type="ECO:0000256" key="3">
    <source>
        <dbReference type="ARBA" id="ARBA00022771"/>
    </source>
</evidence>
<comment type="similarity">
    <text evidence="6">Belongs to the snail C2H2-type zinc-finger protein family.</text>
</comment>
<protein>
    <recommendedName>
        <fullName evidence="8">C2H2-type domain-containing protein</fullName>
    </recommendedName>
</protein>
<evidence type="ECO:0000256" key="7">
    <source>
        <dbReference type="PROSITE-ProRule" id="PRU00042"/>
    </source>
</evidence>
<dbReference type="Gene3D" id="3.30.160.60">
    <property type="entry name" value="Classic Zinc Finger"/>
    <property type="match status" value="2"/>
</dbReference>
<dbReference type="AlphaFoldDB" id="A0A1B6ECR3"/>
<evidence type="ECO:0000259" key="8">
    <source>
        <dbReference type="PROSITE" id="PS50157"/>
    </source>
</evidence>
<organism evidence="9">
    <name type="scientific">Clastoptera arizonana</name>
    <name type="common">Arizona spittle bug</name>
    <dbReference type="NCBI Taxonomy" id="38151"/>
    <lineage>
        <taxon>Eukaryota</taxon>
        <taxon>Metazoa</taxon>
        <taxon>Ecdysozoa</taxon>
        <taxon>Arthropoda</taxon>
        <taxon>Hexapoda</taxon>
        <taxon>Insecta</taxon>
        <taxon>Pterygota</taxon>
        <taxon>Neoptera</taxon>
        <taxon>Paraneoptera</taxon>
        <taxon>Hemiptera</taxon>
        <taxon>Auchenorrhyncha</taxon>
        <taxon>Cercopoidea</taxon>
        <taxon>Clastopteridae</taxon>
        <taxon>Clastoptera</taxon>
    </lineage>
</organism>
<keyword evidence="4" id="KW-0862">Zinc</keyword>
<evidence type="ECO:0000256" key="2">
    <source>
        <dbReference type="ARBA" id="ARBA00022737"/>
    </source>
</evidence>
<evidence type="ECO:0000313" key="9">
    <source>
        <dbReference type="EMBL" id="JAS35664.1"/>
    </source>
</evidence>
<dbReference type="PANTHER" id="PTHR24388:SF53">
    <property type="entry name" value="CHORION TRANSCRIPTION FACTOR CF2-RELATED"/>
    <property type="match status" value="1"/>
</dbReference>
<proteinExistence type="inferred from homology"/>
<dbReference type="InterPro" id="IPR013087">
    <property type="entry name" value="Znf_C2H2_type"/>
</dbReference>
<keyword evidence="1" id="KW-0479">Metal-binding</keyword>
<dbReference type="GO" id="GO:0008270">
    <property type="term" value="F:zinc ion binding"/>
    <property type="evidence" value="ECO:0007669"/>
    <property type="project" value="UniProtKB-KW"/>
</dbReference>
<name>A0A1B6ECR3_9HEMI</name>
<feature type="non-terminal residue" evidence="9">
    <location>
        <position position="1"/>
    </location>
</feature>
<reference evidence="9" key="1">
    <citation type="submission" date="2015-12" db="EMBL/GenBank/DDBJ databases">
        <title>De novo transcriptome assembly of four potential Pierce s Disease insect vectors from Arizona vineyards.</title>
        <authorList>
            <person name="Tassone E.E."/>
        </authorList>
    </citation>
    <scope>NUCLEOTIDE SEQUENCE</scope>
</reference>
<dbReference type="InterPro" id="IPR036236">
    <property type="entry name" value="Znf_C2H2_sf"/>
</dbReference>
<evidence type="ECO:0000256" key="1">
    <source>
        <dbReference type="ARBA" id="ARBA00022723"/>
    </source>
</evidence>
<dbReference type="PANTHER" id="PTHR24388">
    <property type="entry name" value="ZINC FINGER PROTEIN"/>
    <property type="match status" value="1"/>
</dbReference>
<keyword evidence="3 7" id="KW-0863">Zinc-finger</keyword>
<gene>
    <name evidence="9" type="ORF">g.45223</name>
</gene>
<dbReference type="PROSITE" id="PS50157">
    <property type="entry name" value="ZINC_FINGER_C2H2_2"/>
    <property type="match status" value="2"/>
</dbReference>
<feature type="domain" description="C2H2-type" evidence="8">
    <location>
        <begin position="40"/>
        <end position="68"/>
    </location>
</feature>
<sequence length="111" mass="12089">SGMHNNGQDNSFGGGGGAGWLLDGCASTSRDSGSASSSKPICPECGKEYSNNSNLKQHIANVHSSSQRWETCQVCGKQFKTKQYLQVHLLATHGIRQRKSYNSFYSVEMNN</sequence>
<dbReference type="InterPro" id="IPR050527">
    <property type="entry name" value="Snail/Krueppel_Znf"/>
</dbReference>
<dbReference type="EMBL" id="GEDC01001634">
    <property type="protein sequence ID" value="JAS35664.1"/>
    <property type="molecule type" value="Transcribed_RNA"/>
</dbReference>
<dbReference type="PROSITE" id="PS00028">
    <property type="entry name" value="ZINC_FINGER_C2H2_1"/>
    <property type="match status" value="2"/>
</dbReference>
<evidence type="ECO:0000256" key="4">
    <source>
        <dbReference type="ARBA" id="ARBA00022833"/>
    </source>
</evidence>
<dbReference type="SUPFAM" id="SSF57667">
    <property type="entry name" value="beta-beta-alpha zinc fingers"/>
    <property type="match status" value="1"/>
</dbReference>
<dbReference type="GO" id="GO:0000978">
    <property type="term" value="F:RNA polymerase II cis-regulatory region sequence-specific DNA binding"/>
    <property type="evidence" value="ECO:0007669"/>
    <property type="project" value="TreeGrafter"/>
</dbReference>
<feature type="domain" description="C2H2-type" evidence="8">
    <location>
        <begin position="70"/>
        <end position="93"/>
    </location>
</feature>
<dbReference type="SMART" id="SM00355">
    <property type="entry name" value="ZnF_C2H2"/>
    <property type="match status" value="2"/>
</dbReference>
<evidence type="ECO:0000256" key="5">
    <source>
        <dbReference type="ARBA" id="ARBA00023242"/>
    </source>
</evidence>
<keyword evidence="2" id="KW-0677">Repeat</keyword>
<accession>A0A1B6ECR3</accession>
<dbReference type="Pfam" id="PF00096">
    <property type="entry name" value="zf-C2H2"/>
    <property type="match status" value="2"/>
</dbReference>
<keyword evidence="5" id="KW-0539">Nucleus</keyword>
<dbReference type="GO" id="GO:0000981">
    <property type="term" value="F:DNA-binding transcription factor activity, RNA polymerase II-specific"/>
    <property type="evidence" value="ECO:0007669"/>
    <property type="project" value="TreeGrafter"/>
</dbReference>